<accession>H0HUF9</accession>
<proteinExistence type="predicted"/>
<dbReference type="EMBL" id="AHAM01000154">
    <property type="protein sequence ID" value="EHK55634.1"/>
    <property type="molecule type" value="Genomic_DNA"/>
</dbReference>
<reference evidence="1 2" key="1">
    <citation type="journal article" date="2012" name="J. Bacteriol.">
        <title>Draft Genome Sequence of Mesorhizobium alhagi CCNWXJ12-2T, a Novel Salt-Resistant Species Isolated from the Desert of Northwestern China.</title>
        <authorList>
            <person name="Zhou M."/>
            <person name="Chen W."/>
            <person name="Chen H."/>
            <person name="Wei G."/>
        </authorList>
    </citation>
    <scope>NUCLEOTIDE SEQUENCE [LARGE SCALE GENOMIC DNA]</scope>
    <source>
        <strain evidence="1 2">CCNWXJ12-2</strain>
    </source>
</reference>
<keyword evidence="2" id="KW-1185">Reference proteome</keyword>
<feature type="non-terminal residue" evidence="1">
    <location>
        <position position="1"/>
    </location>
</feature>
<dbReference type="AlphaFoldDB" id="H0HUF9"/>
<sequence length="36" mass="4015">LNQQVAVIANTTRQFFKRLDKMMLAESGMGRLCVSG</sequence>
<organism evidence="1 2">
    <name type="scientific">Mesorhizobium alhagi CCNWXJ12-2</name>
    <dbReference type="NCBI Taxonomy" id="1107882"/>
    <lineage>
        <taxon>Bacteria</taxon>
        <taxon>Pseudomonadati</taxon>
        <taxon>Pseudomonadota</taxon>
        <taxon>Alphaproteobacteria</taxon>
        <taxon>Hyphomicrobiales</taxon>
        <taxon>Phyllobacteriaceae</taxon>
        <taxon>Allomesorhizobium</taxon>
    </lineage>
</organism>
<protein>
    <submittedName>
        <fullName evidence="1">Uncharacterized protein</fullName>
    </submittedName>
</protein>
<name>H0HUF9_9HYPH</name>
<dbReference type="Proteomes" id="UP000003250">
    <property type="component" value="Unassembled WGS sequence"/>
</dbReference>
<evidence type="ECO:0000313" key="1">
    <source>
        <dbReference type="EMBL" id="EHK55634.1"/>
    </source>
</evidence>
<evidence type="ECO:0000313" key="2">
    <source>
        <dbReference type="Proteomes" id="UP000003250"/>
    </source>
</evidence>
<gene>
    <name evidence="1" type="ORF">MAXJ12_19003</name>
</gene>